<dbReference type="GO" id="GO:0006355">
    <property type="term" value="P:regulation of DNA-templated transcription"/>
    <property type="evidence" value="ECO:0007669"/>
    <property type="project" value="InterPro"/>
</dbReference>
<dbReference type="InterPro" id="IPR010985">
    <property type="entry name" value="Ribbon_hlx_hlx"/>
</dbReference>
<feature type="compositionally biased region" description="Polar residues" evidence="1">
    <location>
        <begin position="8"/>
        <end position="29"/>
    </location>
</feature>
<evidence type="ECO:0000313" key="3">
    <source>
        <dbReference type="Proteomes" id="UP001206890"/>
    </source>
</evidence>
<dbReference type="AlphaFoldDB" id="A0AAW5Q8G4"/>
<accession>A0AAW5Q8G4</accession>
<feature type="compositionally biased region" description="Basic and acidic residues" evidence="1">
    <location>
        <begin position="30"/>
        <end position="39"/>
    </location>
</feature>
<dbReference type="RefSeq" id="WP_259842317.1">
    <property type="nucleotide sequence ID" value="NZ_JALXTB010000021.1"/>
</dbReference>
<organism evidence="2 3">
    <name type="scientific">Dietzia cinnamea</name>
    <dbReference type="NCBI Taxonomy" id="321318"/>
    <lineage>
        <taxon>Bacteria</taxon>
        <taxon>Bacillati</taxon>
        <taxon>Actinomycetota</taxon>
        <taxon>Actinomycetes</taxon>
        <taxon>Mycobacteriales</taxon>
        <taxon>Dietziaceae</taxon>
        <taxon>Dietzia</taxon>
    </lineage>
</organism>
<sequence>MAKPSLKDQLNAQRTANASTQNTPVQSTFRQDEGAEPRVRTSMYLPESLARELRVRAANEGIRANTIVVDALASYLHGTTAL</sequence>
<name>A0AAW5Q8G4_9ACTN</name>
<evidence type="ECO:0008006" key="4">
    <source>
        <dbReference type="Google" id="ProtNLM"/>
    </source>
</evidence>
<dbReference type="InterPro" id="IPR013321">
    <property type="entry name" value="Arc_rbn_hlx_hlx"/>
</dbReference>
<evidence type="ECO:0000256" key="1">
    <source>
        <dbReference type="SAM" id="MobiDB-lite"/>
    </source>
</evidence>
<comment type="caution">
    <text evidence="2">The sequence shown here is derived from an EMBL/GenBank/DDBJ whole genome shotgun (WGS) entry which is preliminary data.</text>
</comment>
<dbReference type="Proteomes" id="UP001206890">
    <property type="component" value="Unassembled WGS sequence"/>
</dbReference>
<proteinExistence type="predicted"/>
<protein>
    <recommendedName>
        <fullName evidence="4">CopG family transcriptional regulator</fullName>
    </recommendedName>
</protein>
<reference evidence="2" key="1">
    <citation type="submission" date="2022-04" db="EMBL/GenBank/DDBJ databases">
        <title>Human microbiome associated bacterial genomes.</title>
        <authorList>
            <person name="Sandstrom S."/>
            <person name="Salamzade R."/>
            <person name="Kalan L.R."/>
        </authorList>
    </citation>
    <scope>NUCLEOTIDE SEQUENCE</scope>
    <source>
        <strain evidence="2">P3-SID1762</strain>
    </source>
</reference>
<dbReference type="SUPFAM" id="SSF47598">
    <property type="entry name" value="Ribbon-helix-helix"/>
    <property type="match status" value="1"/>
</dbReference>
<dbReference type="Gene3D" id="1.10.1220.10">
    <property type="entry name" value="Met repressor-like"/>
    <property type="match status" value="1"/>
</dbReference>
<dbReference type="EMBL" id="JALXTC010000020">
    <property type="protein sequence ID" value="MCT2117330.1"/>
    <property type="molecule type" value="Genomic_DNA"/>
</dbReference>
<evidence type="ECO:0000313" key="2">
    <source>
        <dbReference type="EMBL" id="MCT2117330.1"/>
    </source>
</evidence>
<feature type="region of interest" description="Disordered" evidence="1">
    <location>
        <begin position="1"/>
        <end position="41"/>
    </location>
</feature>
<gene>
    <name evidence="2" type="ORF">M3D93_06130</name>
</gene>